<dbReference type="Pfam" id="PF01180">
    <property type="entry name" value="DHO_dh"/>
    <property type="match status" value="1"/>
</dbReference>
<dbReference type="GO" id="GO:0019483">
    <property type="term" value="P:beta-alanine biosynthetic process"/>
    <property type="evidence" value="ECO:0007669"/>
    <property type="project" value="UniProtKB-UniPathway"/>
</dbReference>
<dbReference type="GO" id="GO:0017113">
    <property type="term" value="F:dihydropyrimidine dehydrogenase (NADP+) activity"/>
    <property type="evidence" value="ECO:0000318"/>
    <property type="project" value="GO_Central"/>
</dbReference>
<evidence type="ECO:0000256" key="1">
    <source>
        <dbReference type="ARBA" id="ARBA00004668"/>
    </source>
</evidence>
<name>D8QYS2_SELML</name>
<evidence type="ECO:0000259" key="4">
    <source>
        <dbReference type="Pfam" id="PF01180"/>
    </source>
</evidence>
<dbReference type="CDD" id="cd02940">
    <property type="entry name" value="DHPD_FMN"/>
    <property type="match status" value="1"/>
</dbReference>
<dbReference type="EC" id="1.3.1.2" evidence="2"/>
<dbReference type="Gene3D" id="3.20.20.70">
    <property type="entry name" value="Aldolase class I"/>
    <property type="match status" value="1"/>
</dbReference>
<dbReference type="HOGENOM" id="CLU_042042_1_1_1"/>
<organism evidence="7">
    <name type="scientific">Selaginella moellendorffii</name>
    <name type="common">Spikemoss</name>
    <dbReference type="NCBI Taxonomy" id="88036"/>
    <lineage>
        <taxon>Eukaryota</taxon>
        <taxon>Viridiplantae</taxon>
        <taxon>Streptophyta</taxon>
        <taxon>Embryophyta</taxon>
        <taxon>Tracheophyta</taxon>
        <taxon>Lycopodiopsida</taxon>
        <taxon>Selaginellales</taxon>
        <taxon>Selaginellaceae</taxon>
        <taxon>Selaginella</taxon>
    </lineage>
</organism>
<dbReference type="NCBIfam" id="NF006183">
    <property type="entry name" value="PRK08318.1"/>
    <property type="match status" value="1"/>
</dbReference>
<keyword evidence="7" id="KW-1185">Reference proteome</keyword>
<dbReference type="AlphaFoldDB" id="D8QYS2"/>
<dbReference type="Gramene" id="EFJ34289">
    <property type="protein sequence ID" value="EFJ34289"/>
    <property type="gene ID" value="SELMODRAFT_80950"/>
</dbReference>
<comment type="pathway">
    <text evidence="1">Amino-acid biosynthesis; beta-alanine biosynthesis.</text>
</comment>
<dbReference type="SUPFAM" id="SSF51395">
    <property type="entry name" value="FMN-linked oxidoreductases"/>
    <property type="match status" value="1"/>
</dbReference>
<dbReference type="FunFam" id="3.20.20.70:FF:000121">
    <property type="entry name" value="Dihydropyrimidine dehydrogenase (NADP(+)), chloroplastic"/>
    <property type="match status" value="1"/>
</dbReference>
<dbReference type="Proteomes" id="UP000001514">
    <property type="component" value="Unassembled WGS sequence"/>
</dbReference>
<reference evidence="6 7" key="1">
    <citation type="journal article" date="2011" name="Science">
        <title>The Selaginella genome identifies genetic changes associated with the evolution of vascular plants.</title>
        <authorList>
            <person name="Banks J.A."/>
            <person name="Nishiyama T."/>
            <person name="Hasebe M."/>
            <person name="Bowman J.L."/>
            <person name="Gribskov M."/>
            <person name="dePamphilis C."/>
            <person name="Albert V.A."/>
            <person name="Aono N."/>
            <person name="Aoyama T."/>
            <person name="Ambrose B.A."/>
            <person name="Ashton N.W."/>
            <person name="Axtell M.J."/>
            <person name="Barker E."/>
            <person name="Barker M.S."/>
            <person name="Bennetzen J.L."/>
            <person name="Bonawitz N.D."/>
            <person name="Chapple C."/>
            <person name="Cheng C."/>
            <person name="Correa L.G."/>
            <person name="Dacre M."/>
            <person name="DeBarry J."/>
            <person name="Dreyer I."/>
            <person name="Elias M."/>
            <person name="Engstrom E.M."/>
            <person name="Estelle M."/>
            <person name="Feng L."/>
            <person name="Finet C."/>
            <person name="Floyd S.K."/>
            <person name="Frommer W.B."/>
            <person name="Fujita T."/>
            <person name="Gramzow L."/>
            <person name="Gutensohn M."/>
            <person name="Harholt J."/>
            <person name="Hattori M."/>
            <person name="Heyl A."/>
            <person name="Hirai T."/>
            <person name="Hiwatashi Y."/>
            <person name="Ishikawa M."/>
            <person name="Iwata M."/>
            <person name="Karol K.G."/>
            <person name="Koehler B."/>
            <person name="Kolukisaoglu U."/>
            <person name="Kubo M."/>
            <person name="Kurata T."/>
            <person name="Lalonde S."/>
            <person name="Li K."/>
            <person name="Li Y."/>
            <person name="Litt A."/>
            <person name="Lyons E."/>
            <person name="Manning G."/>
            <person name="Maruyama T."/>
            <person name="Michael T.P."/>
            <person name="Mikami K."/>
            <person name="Miyazaki S."/>
            <person name="Morinaga S."/>
            <person name="Murata T."/>
            <person name="Mueller-Roeber B."/>
            <person name="Nelson D.R."/>
            <person name="Obara M."/>
            <person name="Oguri Y."/>
            <person name="Olmstead R.G."/>
            <person name="Onodera N."/>
            <person name="Petersen B.L."/>
            <person name="Pils B."/>
            <person name="Prigge M."/>
            <person name="Rensing S.A."/>
            <person name="Riano-Pachon D.M."/>
            <person name="Roberts A.W."/>
            <person name="Sato Y."/>
            <person name="Scheller H.V."/>
            <person name="Schulz B."/>
            <person name="Schulz C."/>
            <person name="Shakirov E.V."/>
            <person name="Shibagaki N."/>
            <person name="Shinohara N."/>
            <person name="Shippen D.E."/>
            <person name="Soerensen I."/>
            <person name="Sotooka R."/>
            <person name="Sugimoto N."/>
            <person name="Sugita M."/>
            <person name="Sumikawa N."/>
            <person name="Tanurdzic M."/>
            <person name="Theissen G."/>
            <person name="Ulvskov P."/>
            <person name="Wakazuki S."/>
            <person name="Weng J.K."/>
            <person name="Willats W.W."/>
            <person name="Wipf D."/>
            <person name="Wolf P.G."/>
            <person name="Yang L."/>
            <person name="Zimmer A.D."/>
            <person name="Zhu Q."/>
            <person name="Mitros T."/>
            <person name="Hellsten U."/>
            <person name="Loque D."/>
            <person name="Otillar R."/>
            <person name="Salamov A."/>
            <person name="Schmutz J."/>
            <person name="Shapiro H."/>
            <person name="Lindquist E."/>
            <person name="Lucas S."/>
            <person name="Rokhsar D."/>
            <person name="Grigoriev I.V."/>
        </authorList>
    </citation>
    <scope>NUCLEOTIDE SEQUENCE [LARGE SCALE GENOMIC DNA]</scope>
</reference>
<dbReference type="FunCoup" id="D8QYS2">
    <property type="interactions" value="751"/>
</dbReference>
<evidence type="ECO:0000313" key="5">
    <source>
        <dbReference type="EMBL" id="EFJ31311.1"/>
    </source>
</evidence>
<dbReference type="GO" id="GO:0002058">
    <property type="term" value="F:uracil binding"/>
    <property type="evidence" value="ECO:0000318"/>
    <property type="project" value="GO_Central"/>
</dbReference>
<dbReference type="KEGG" id="smo:SELMODRAFT_80950"/>
<protein>
    <recommendedName>
        <fullName evidence="2">dihydropyrimidine dehydrogenase (NADP(+))</fullName>
        <ecNumber evidence="2">1.3.1.2</ecNumber>
    </recommendedName>
</protein>
<dbReference type="OrthoDB" id="4327079at2759"/>
<dbReference type="InterPro" id="IPR013785">
    <property type="entry name" value="Aldolase_TIM"/>
</dbReference>
<dbReference type="PANTHER" id="PTHR43073">
    <property type="entry name" value="DIHYDROPYRIMIDINE DEHYDROGENASE [NADP(+)]"/>
    <property type="match status" value="1"/>
</dbReference>
<accession>D8QYS2</accession>
<evidence type="ECO:0000256" key="2">
    <source>
        <dbReference type="ARBA" id="ARBA00013004"/>
    </source>
</evidence>
<dbReference type="GO" id="GO:0005737">
    <property type="term" value="C:cytoplasm"/>
    <property type="evidence" value="ECO:0007669"/>
    <property type="project" value="InterPro"/>
</dbReference>
<dbReference type="OMA" id="FRIVEDM"/>
<dbReference type="KEGG" id="smo:SELMODRAFT_88846"/>
<gene>
    <name evidence="6" type="ORF">SELMODRAFT_80950</name>
    <name evidence="5" type="ORF">SELMODRAFT_88846</name>
</gene>
<feature type="domain" description="Dihydroorotate dehydrogenase catalytic" evidence="4">
    <location>
        <begin position="39"/>
        <end position="347"/>
    </location>
</feature>
<dbReference type="eggNOG" id="KOG1799">
    <property type="taxonomic scope" value="Eukaryota"/>
</dbReference>
<dbReference type="PANTHER" id="PTHR43073:SF2">
    <property type="entry name" value="DIHYDROPYRIMIDINE DEHYDROGENASE [NADP(+)]"/>
    <property type="match status" value="1"/>
</dbReference>
<dbReference type="Gramene" id="EFJ31311">
    <property type="protein sequence ID" value="EFJ31311"/>
    <property type="gene ID" value="SELMODRAFT_88846"/>
</dbReference>
<dbReference type="GO" id="GO:0006210">
    <property type="term" value="P:thymine catabolic process"/>
    <property type="evidence" value="ECO:0000318"/>
    <property type="project" value="GO_Central"/>
</dbReference>
<dbReference type="EMBL" id="GL377574">
    <property type="protein sequence ID" value="EFJ31311.1"/>
    <property type="molecule type" value="Genomic_DNA"/>
</dbReference>
<evidence type="ECO:0000256" key="3">
    <source>
        <dbReference type="ARBA" id="ARBA00023002"/>
    </source>
</evidence>
<keyword evidence="3" id="KW-0560">Oxidoreductase</keyword>
<dbReference type="STRING" id="88036.D8QYS2"/>
<proteinExistence type="predicted"/>
<evidence type="ECO:0000313" key="6">
    <source>
        <dbReference type="EMBL" id="EFJ34289.1"/>
    </source>
</evidence>
<dbReference type="InParanoid" id="D8QYS2"/>
<dbReference type="GO" id="GO:0006212">
    <property type="term" value="P:uracil catabolic process"/>
    <property type="evidence" value="ECO:0000318"/>
    <property type="project" value="GO_Central"/>
</dbReference>
<dbReference type="EMBL" id="GL377569">
    <property type="protein sequence ID" value="EFJ34289.1"/>
    <property type="molecule type" value="Genomic_DNA"/>
</dbReference>
<evidence type="ECO:0000313" key="7">
    <source>
        <dbReference type="Proteomes" id="UP000001514"/>
    </source>
</evidence>
<sequence>MRGLVPALACDRRGGGFDRGIPTRIACSSENLADGAPDLSVSVNGLRLPNPFVIGSGPPGTNYTVMKKAFDEGWGAVISKTLSLDSTKVINVTPRYARMRSGNGPKDVIGWENIELISDRPFETMLAELRRLKQEYPDRILIGSIMEEYDKDAWEEIIERVEATGVDALEINFSCPHGMPERKMGAAVGKDCDLLGEVCSWINAKATVPVWAKMTPNVTDITQPARTAIEAGCEGLSAINTITSIMGINLDTLRPEPCVEGYSTPGGYSSRAVRPIALAKVMAIAQMLKSEYPDRNISLSGIGGVESGDNAAEFILLGANTVQVCTGVMMYGYPLVKRLCKELQAFMAKHNFTSLDDFRGTSLQYMTTHTDLVQRQQEAIRSRRAARKGLASDKDWTGDGFVKETELMVSN</sequence>
<dbReference type="UniPathway" id="UPA00131"/>
<dbReference type="InterPro" id="IPR005720">
    <property type="entry name" value="Dihydroorotate_DH_cat"/>
</dbReference>
<dbReference type="GO" id="GO:0050661">
    <property type="term" value="F:NADP binding"/>
    <property type="evidence" value="ECO:0000318"/>
    <property type="project" value="GO_Central"/>
</dbReference>